<organism evidence="2 3">
    <name type="scientific">Pholiota conissans</name>
    <dbReference type="NCBI Taxonomy" id="109636"/>
    <lineage>
        <taxon>Eukaryota</taxon>
        <taxon>Fungi</taxon>
        <taxon>Dikarya</taxon>
        <taxon>Basidiomycota</taxon>
        <taxon>Agaricomycotina</taxon>
        <taxon>Agaricomycetes</taxon>
        <taxon>Agaricomycetidae</taxon>
        <taxon>Agaricales</taxon>
        <taxon>Agaricineae</taxon>
        <taxon>Strophariaceae</taxon>
        <taxon>Pholiota</taxon>
    </lineage>
</organism>
<sequence length="124" mass="14274">MPSVRRVRTRVWKGHRSLELSGLKKLEKITIVEGAEFIRAWLQTVICHSYLWKRGVEHGDPSLSNLMYDPETRCGLLRDFDLPILQSEPRVFRTDRTGTVPFIAIDLLEGGYWQGKINGFSTTN</sequence>
<evidence type="ECO:0000313" key="3">
    <source>
        <dbReference type="Proteomes" id="UP000807469"/>
    </source>
</evidence>
<dbReference type="SUPFAM" id="SSF56112">
    <property type="entry name" value="Protein kinase-like (PK-like)"/>
    <property type="match status" value="1"/>
</dbReference>
<dbReference type="Proteomes" id="UP000807469">
    <property type="component" value="Unassembled WGS sequence"/>
</dbReference>
<name>A0A9P5Z2J6_9AGAR</name>
<proteinExistence type="predicted"/>
<dbReference type="InterPro" id="IPR040976">
    <property type="entry name" value="Pkinase_fungal"/>
</dbReference>
<dbReference type="EMBL" id="MU155198">
    <property type="protein sequence ID" value="KAF9480228.1"/>
    <property type="molecule type" value="Genomic_DNA"/>
</dbReference>
<gene>
    <name evidence="2" type="ORF">BDN70DRAFT_624435</name>
</gene>
<keyword evidence="3" id="KW-1185">Reference proteome</keyword>
<dbReference type="Pfam" id="PF17667">
    <property type="entry name" value="Pkinase_fungal"/>
    <property type="match status" value="1"/>
</dbReference>
<dbReference type="InterPro" id="IPR011009">
    <property type="entry name" value="Kinase-like_dom_sf"/>
</dbReference>
<protein>
    <recommendedName>
        <fullName evidence="1">Fungal-type protein kinase domain-containing protein</fullName>
    </recommendedName>
</protein>
<evidence type="ECO:0000259" key="1">
    <source>
        <dbReference type="Pfam" id="PF17667"/>
    </source>
</evidence>
<reference evidence="2" key="1">
    <citation type="submission" date="2020-11" db="EMBL/GenBank/DDBJ databases">
        <authorList>
            <consortium name="DOE Joint Genome Institute"/>
            <person name="Ahrendt S."/>
            <person name="Riley R."/>
            <person name="Andreopoulos W."/>
            <person name="Labutti K."/>
            <person name="Pangilinan J."/>
            <person name="Ruiz-Duenas F.J."/>
            <person name="Barrasa J.M."/>
            <person name="Sanchez-Garcia M."/>
            <person name="Camarero S."/>
            <person name="Miyauchi S."/>
            <person name="Serrano A."/>
            <person name="Linde D."/>
            <person name="Babiker R."/>
            <person name="Drula E."/>
            <person name="Ayuso-Fernandez I."/>
            <person name="Pacheco R."/>
            <person name="Padilla G."/>
            <person name="Ferreira P."/>
            <person name="Barriuso J."/>
            <person name="Kellner H."/>
            <person name="Castanera R."/>
            <person name="Alfaro M."/>
            <person name="Ramirez L."/>
            <person name="Pisabarro A.G."/>
            <person name="Kuo A."/>
            <person name="Tritt A."/>
            <person name="Lipzen A."/>
            <person name="He G."/>
            <person name="Yan M."/>
            <person name="Ng V."/>
            <person name="Cullen D."/>
            <person name="Martin F."/>
            <person name="Rosso M.-N."/>
            <person name="Henrissat B."/>
            <person name="Hibbett D."/>
            <person name="Martinez A.T."/>
            <person name="Grigoriev I.V."/>
        </authorList>
    </citation>
    <scope>NUCLEOTIDE SEQUENCE</scope>
    <source>
        <strain evidence="2">CIRM-BRFM 674</strain>
    </source>
</reference>
<evidence type="ECO:0000313" key="2">
    <source>
        <dbReference type="EMBL" id="KAF9480228.1"/>
    </source>
</evidence>
<dbReference type="OrthoDB" id="5569250at2759"/>
<dbReference type="AlphaFoldDB" id="A0A9P5Z2J6"/>
<accession>A0A9P5Z2J6</accession>
<feature type="domain" description="Fungal-type protein kinase" evidence="1">
    <location>
        <begin position="36"/>
        <end position="110"/>
    </location>
</feature>
<comment type="caution">
    <text evidence="2">The sequence shown here is derived from an EMBL/GenBank/DDBJ whole genome shotgun (WGS) entry which is preliminary data.</text>
</comment>